<protein>
    <submittedName>
        <fullName evidence="4">Unnamed protein product</fullName>
    </submittedName>
</protein>
<keyword evidence="2" id="KW-0378">Hydrolase</keyword>
<dbReference type="Pfam" id="PF00144">
    <property type="entry name" value="Beta-lactamase"/>
    <property type="match status" value="1"/>
</dbReference>
<organism evidence="4 5">
    <name type="scientific">Aspergillus oryzae</name>
    <name type="common">Yellow koji mold</name>
    <dbReference type="NCBI Taxonomy" id="5062"/>
    <lineage>
        <taxon>Eukaryota</taxon>
        <taxon>Fungi</taxon>
        <taxon>Dikarya</taxon>
        <taxon>Ascomycota</taxon>
        <taxon>Pezizomycotina</taxon>
        <taxon>Eurotiomycetes</taxon>
        <taxon>Eurotiomycetidae</taxon>
        <taxon>Eurotiales</taxon>
        <taxon>Aspergillaceae</taxon>
        <taxon>Aspergillus</taxon>
        <taxon>Aspergillus subgen. Circumdati</taxon>
    </lineage>
</organism>
<dbReference type="PANTHER" id="PTHR43283:SF17">
    <property type="entry name" value="(LOVD), PUTATIVE (AFU_ORTHOLOGUE AFUA_5G00920)-RELATED"/>
    <property type="match status" value="1"/>
</dbReference>
<evidence type="ECO:0000259" key="3">
    <source>
        <dbReference type="Pfam" id="PF00144"/>
    </source>
</evidence>
<evidence type="ECO:0000313" key="5">
    <source>
        <dbReference type="Proteomes" id="UP001165205"/>
    </source>
</evidence>
<sequence length="294" mass="32943">MANFEERVNLLRLSFENGKKPLPRVTLGAVNKDGIERHPTLFSDSKYCLLTLINPGSLHYAKAFGEASVESTDTDAVHWVASSTKLVTTVAVMQCVERGLLDLDADIANVLPEWKNPRILTGFDENDNPTFRPATKPITLQMPHSTSTREKTYGPERLKPGCEQIRVCRKRRILCQDPIAEDFGGGGLYTTVNEMLKICHGILTEKLLRPETVKEMFQPQLENVLGLDKPHDYTLASRNAIWNTVPDDMFVDFGIGGLVNTSRVPGRREAYSLTWSGKPNCYWVGHPIHMGNSF</sequence>
<dbReference type="GO" id="GO:0016787">
    <property type="term" value="F:hydrolase activity"/>
    <property type="evidence" value="ECO:0007669"/>
    <property type="project" value="UniProtKB-KW"/>
</dbReference>
<accession>A0AAN4Z096</accession>
<gene>
    <name evidence="4" type="ORF">Aory04_001342300</name>
</gene>
<dbReference type="Proteomes" id="UP001165205">
    <property type="component" value="Unassembled WGS sequence"/>
</dbReference>
<dbReference type="AlphaFoldDB" id="A0AAN4Z096"/>
<evidence type="ECO:0000256" key="1">
    <source>
        <dbReference type="ARBA" id="ARBA00009009"/>
    </source>
</evidence>
<comment type="similarity">
    <text evidence="1">Belongs to the class-A beta-lactamase family.</text>
</comment>
<feature type="domain" description="Beta-lactamase-related" evidence="3">
    <location>
        <begin position="52"/>
        <end position="140"/>
    </location>
</feature>
<dbReference type="Gene3D" id="3.40.710.10">
    <property type="entry name" value="DD-peptidase/beta-lactamase superfamily"/>
    <property type="match status" value="2"/>
</dbReference>
<name>A0AAN4Z096_ASPOZ</name>
<proteinExistence type="inferred from homology"/>
<dbReference type="SUPFAM" id="SSF56601">
    <property type="entry name" value="beta-lactamase/transpeptidase-like"/>
    <property type="match status" value="1"/>
</dbReference>
<comment type="caution">
    <text evidence="4">The sequence shown here is derived from an EMBL/GenBank/DDBJ whole genome shotgun (WGS) entry which is preliminary data.</text>
</comment>
<evidence type="ECO:0000256" key="2">
    <source>
        <dbReference type="ARBA" id="ARBA00022801"/>
    </source>
</evidence>
<dbReference type="PANTHER" id="PTHR43283">
    <property type="entry name" value="BETA-LACTAMASE-RELATED"/>
    <property type="match status" value="1"/>
</dbReference>
<evidence type="ECO:0000313" key="4">
    <source>
        <dbReference type="EMBL" id="GMG38820.1"/>
    </source>
</evidence>
<dbReference type="InterPro" id="IPR001466">
    <property type="entry name" value="Beta-lactam-related"/>
</dbReference>
<dbReference type="EMBL" id="BSYA01000350">
    <property type="protein sequence ID" value="GMG38820.1"/>
    <property type="molecule type" value="Genomic_DNA"/>
</dbReference>
<reference evidence="4" key="1">
    <citation type="submission" date="2023-04" db="EMBL/GenBank/DDBJ databases">
        <title>Aspergillus oryzae NBRC 4228.</title>
        <authorList>
            <person name="Ichikawa N."/>
            <person name="Sato H."/>
            <person name="Tonouchi N."/>
        </authorList>
    </citation>
    <scope>NUCLEOTIDE SEQUENCE</scope>
    <source>
        <strain evidence="4">NBRC 4228</strain>
    </source>
</reference>
<dbReference type="InterPro" id="IPR012338">
    <property type="entry name" value="Beta-lactam/transpept-like"/>
</dbReference>
<dbReference type="InterPro" id="IPR050789">
    <property type="entry name" value="Diverse_Enzym_Activities"/>
</dbReference>